<dbReference type="PANTHER" id="PTHR13184:SF5">
    <property type="entry name" value="METHYLTRANSFERASE-LIKE PROTEIN 17, MITOCHONDRIAL"/>
    <property type="match status" value="1"/>
</dbReference>
<keyword evidence="5" id="KW-0411">Iron-sulfur</keyword>
<dbReference type="GO" id="GO:0005763">
    <property type="term" value="C:mitochondrial small ribosomal subunit"/>
    <property type="evidence" value="ECO:0007669"/>
    <property type="project" value="TreeGrafter"/>
</dbReference>
<keyword evidence="2" id="KW-0479">Metal-binding</keyword>
<comment type="subcellular location">
    <subcellularLocation>
        <location evidence="1">Mitochondrion</location>
    </subcellularLocation>
</comment>
<protein>
    <recommendedName>
        <fullName evidence="10">Methyltransferase domain-containing protein</fullName>
    </recommendedName>
</protein>
<dbReference type="Pfam" id="PF09243">
    <property type="entry name" value="Rsm22"/>
    <property type="match status" value="1"/>
</dbReference>
<dbReference type="Gene3D" id="3.40.50.150">
    <property type="entry name" value="Vaccinia Virus protein VP39"/>
    <property type="match status" value="1"/>
</dbReference>
<evidence type="ECO:0000313" key="9">
    <source>
        <dbReference type="Proteomes" id="UP000494165"/>
    </source>
</evidence>
<dbReference type="Proteomes" id="UP000494165">
    <property type="component" value="Unassembled WGS sequence"/>
</dbReference>
<evidence type="ECO:0008006" key="10">
    <source>
        <dbReference type="Google" id="ProtNLM"/>
    </source>
</evidence>
<evidence type="ECO:0000256" key="3">
    <source>
        <dbReference type="ARBA" id="ARBA00022946"/>
    </source>
</evidence>
<organism evidence="8 9">
    <name type="scientific">Cloeon dipterum</name>
    <dbReference type="NCBI Taxonomy" id="197152"/>
    <lineage>
        <taxon>Eukaryota</taxon>
        <taxon>Metazoa</taxon>
        <taxon>Ecdysozoa</taxon>
        <taxon>Arthropoda</taxon>
        <taxon>Hexapoda</taxon>
        <taxon>Insecta</taxon>
        <taxon>Pterygota</taxon>
        <taxon>Palaeoptera</taxon>
        <taxon>Ephemeroptera</taxon>
        <taxon>Pisciforma</taxon>
        <taxon>Baetidae</taxon>
        <taxon>Cloeon</taxon>
    </lineage>
</organism>
<dbReference type="GO" id="GO:0051536">
    <property type="term" value="F:iron-sulfur cluster binding"/>
    <property type="evidence" value="ECO:0007669"/>
    <property type="project" value="UniProtKB-KW"/>
</dbReference>
<dbReference type="GO" id="GO:0046872">
    <property type="term" value="F:metal ion binding"/>
    <property type="evidence" value="ECO:0007669"/>
    <property type="project" value="UniProtKB-KW"/>
</dbReference>
<evidence type="ECO:0000256" key="5">
    <source>
        <dbReference type="ARBA" id="ARBA00023014"/>
    </source>
</evidence>
<reference evidence="8 9" key="1">
    <citation type="submission" date="2020-04" db="EMBL/GenBank/DDBJ databases">
        <authorList>
            <person name="Alioto T."/>
            <person name="Alioto T."/>
            <person name="Gomez Garrido J."/>
        </authorList>
    </citation>
    <scope>NUCLEOTIDE SEQUENCE [LARGE SCALE GENOMIC DNA]</scope>
</reference>
<dbReference type="GO" id="GO:0006412">
    <property type="term" value="P:translation"/>
    <property type="evidence" value="ECO:0007669"/>
    <property type="project" value="InterPro"/>
</dbReference>
<dbReference type="GO" id="GO:0003735">
    <property type="term" value="F:structural constituent of ribosome"/>
    <property type="evidence" value="ECO:0007669"/>
    <property type="project" value="TreeGrafter"/>
</dbReference>
<dbReference type="EMBL" id="CADEPI010000019">
    <property type="protein sequence ID" value="CAB3365078.1"/>
    <property type="molecule type" value="Genomic_DNA"/>
</dbReference>
<evidence type="ECO:0000256" key="2">
    <source>
        <dbReference type="ARBA" id="ARBA00022723"/>
    </source>
</evidence>
<dbReference type="OrthoDB" id="421327at2759"/>
<dbReference type="InterPro" id="IPR015324">
    <property type="entry name" value="Ribosomal_Rsm22-like"/>
</dbReference>
<keyword evidence="6" id="KW-0496">Mitochondrion</keyword>
<keyword evidence="4" id="KW-0408">Iron</keyword>
<comment type="caution">
    <text evidence="8">The sequence shown here is derived from an EMBL/GenBank/DDBJ whole genome shotgun (WGS) entry which is preliminary data.</text>
</comment>
<keyword evidence="9" id="KW-1185">Reference proteome</keyword>
<sequence length="303" mass="34201">MLARQRVFASKGSVCHATLARLMATKVKTVGLLDESLTVEASKDSFSGKIHPGRIANSVSDLPPPLLTAIEKVLAGTHYKTVIFLQKLPIDTVFFQIMKQTSTFYLDKNVSNLQTIGVKLAKQLQGRFDPAKATERRKWKKIEYSKSTCLSYMLSRMPAEYSAVDRAFTEISKWSPNFIPKTIFDFGSGVGSVPWAAISRWGKKLDEIFCIDSSPHMIELAELLLKGADANGQFFIPKTYFKQLMSPNPNRKFDLVVSAHTLFEFPTMDSRLDCYLNLWRKTNNYFVLVEQGTTEGFKVRTSL</sequence>
<name>A0A8S1C2G6_9INSE</name>
<evidence type="ECO:0000313" key="8">
    <source>
        <dbReference type="EMBL" id="CAB3365078.1"/>
    </source>
</evidence>
<accession>A0A8S1C2G6</accession>
<proteinExistence type="predicted"/>
<dbReference type="InterPro" id="IPR052571">
    <property type="entry name" value="Mt_RNA_Methyltransferase"/>
</dbReference>
<evidence type="ECO:0000256" key="4">
    <source>
        <dbReference type="ARBA" id="ARBA00023004"/>
    </source>
</evidence>
<dbReference type="GO" id="GO:0008168">
    <property type="term" value="F:methyltransferase activity"/>
    <property type="evidence" value="ECO:0007669"/>
    <property type="project" value="InterPro"/>
</dbReference>
<dbReference type="SUPFAM" id="SSF53335">
    <property type="entry name" value="S-adenosyl-L-methionine-dependent methyltransferases"/>
    <property type="match status" value="1"/>
</dbReference>
<dbReference type="InterPro" id="IPR029063">
    <property type="entry name" value="SAM-dependent_MTases_sf"/>
</dbReference>
<evidence type="ECO:0000256" key="7">
    <source>
        <dbReference type="ARBA" id="ARBA00045681"/>
    </source>
</evidence>
<gene>
    <name evidence="8" type="ORF">CLODIP_2_CD06746</name>
</gene>
<dbReference type="PANTHER" id="PTHR13184">
    <property type="entry name" value="37S RIBOSOMAL PROTEIN S22"/>
    <property type="match status" value="1"/>
</dbReference>
<dbReference type="CDD" id="cd02440">
    <property type="entry name" value="AdoMet_MTases"/>
    <property type="match status" value="1"/>
</dbReference>
<keyword evidence="3" id="KW-0809">Transit peptide</keyword>
<comment type="function">
    <text evidence="7">Mitochondrial ribosome (mitoribosome) assembly factor. Binds at the interface of the head and body domains of the mitochondrial small ribosomal subunit (mt-SSU), occluding the mRNA channel and preventing compaction of the head domain towards the body. Probable inactive methyltransferase: retains the characteristic folding and ability to bind S-adenosyl-L-methionine, but it probably lost its methyltransferase activity.</text>
</comment>
<evidence type="ECO:0000256" key="1">
    <source>
        <dbReference type="ARBA" id="ARBA00004173"/>
    </source>
</evidence>
<evidence type="ECO:0000256" key="6">
    <source>
        <dbReference type="ARBA" id="ARBA00023128"/>
    </source>
</evidence>
<dbReference type="AlphaFoldDB" id="A0A8S1C2G6"/>